<dbReference type="EnsemblMetazoa" id="G23816.1">
    <property type="protein sequence ID" value="G23816.1:cds"/>
    <property type="gene ID" value="G23816"/>
</dbReference>
<keyword evidence="1" id="KW-0812">Transmembrane</keyword>
<keyword evidence="1" id="KW-0472">Membrane</keyword>
<evidence type="ECO:0000313" key="3">
    <source>
        <dbReference type="EnsemblMetazoa" id="G23816.1:cds"/>
    </source>
</evidence>
<accession>A0A8W8KGN9</accession>
<keyword evidence="1" id="KW-1133">Transmembrane helix</keyword>
<evidence type="ECO:0000256" key="2">
    <source>
        <dbReference type="SAM" id="SignalP"/>
    </source>
</evidence>
<protein>
    <recommendedName>
        <fullName evidence="5">EGF-like domain-containing protein</fullName>
    </recommendedName>
</protein>
<organism evidence="3 4">
    <name type="scientific">Magallana gigas</name>
    <name type="common">Pacific oyster</name>
    <name type="synonym">Crassostrea gigas</name>
    <dbReference type="NCBI Taxonomy" id="29159"/>
    <lineage>
        <taxon>Eukaryota</taxon>
        <taxon>Metazoa</taxon>
        <taxon>Spiralia</taxon>
        <taxon>Lophotrochozoa</taxon>
        <taxon>Mollusca</taxon>
        <taxon>Bivalvia</taxon>
        <taxon>Autobranchia</taxon>
        <taxon>Pteriomorphia</taxon>
        <taxon>Ostreida</taxon>
        <taxon>Ostreoidea</taxon>
        <taxon>Ostreidae</taxon>
        <taxon>Magallana</taxon>
    </lineage>
</organism>
<proteinExistence type="predicted"/>
<feature type="transmembrane region" description="Helical" evidence="1">
    <location>
        <begin position="128"/>
        <end position="151"/>
    </location>
</feature>
<evidence type="ECO:0008006" key="5">
    <source>
        <dbReference type="Google" id="ProtNLM"/>
    </source>
</evidence>
<feature type="chain" id="PRO_5036473540" description="EGF-like domain-containing protein" evidence="2">
    <location>
        <begin position="25"/>
        <end position="401"/>
    </location>
</feature>
<sequence length="401" mass="45406">MHCRLWMCIVQCLSFLVTICPSECDTGFCMSSDSIVIRCCIGFYNSGDNCIECEPGTTGENCSLTYPTDYFGLQCTEQCHCSPDKYCDPTSGCLANSSVITSTGRETSDTMTKNPKVSDSNHFDKTEILIVCILPFSVPVIVCFVIGMLCIRHVRKWKNSIHNVTDPPIRVYESAIDDTVSSDVHDHSNLLGPSPSFSTYPKDNTFAVREPEPCSGLTIDTTFHDNNKDYHVNQHPLPRACEKISEKLDGSYLSMTHKKKLHEKTKHQQVDINLTSRKKDTEELLYINSNERQQRNGKKTVKFEFPEQIQDTADIEQKPRKDILASPVCTFDEKVNAYSCETMYSNNLFISDIQTDNSEDTDEYFNINYKGQITNTESVRPSRSSKASIDMFDYINCDALK</sequence>
<reference evidence="3" key="1">
    <citation type="submission" date="2022-08" db="UniProtKB">
        <authorList>
            <consortium name="EnsemblMetazoa"/>
        </authorList>
    </citation>
    <scope>IDENTIFICATION</scope>
    <source>
        <strain evidence="3">05x7-T-G4-1.051#20</strain>
    </source>
</reference>
<keyword evidence="4" id="KW-1185">Reference proteome</keyword>
<evidence type="ECO:0000313" key="4">
    <source>
        <dbReference type="Proteomes" id="UP000005408"/>
    </source>
</evidence>
<feature type="signal peptide" evidence="2">
    <location>
        <begin position="1"/>
        <end position="24"/>
    </location>
</feature>
<name>A0A8W8KGN9_MAGGI</name>
<dbReference type="Proteomes" id="UP000005408">
    <property type="component" value="Unassembled WGS sequence"/>
</dbReference>
<dbReference type="AlphaFoldDB" id="A0A8W8KGN9"/>
<evidence type="ECO:0000256" key="1">
    <source>
        <dbReference type="SAM" id="Phobius"/>
    </source>
</evidence>
<dbReference type="Gene3D" id="2.170.300.10">
    <property type="entry name" value="Tie2 ligand-binding domain superfamily"/>
    <property type="match status" value="1"/>
</dbReference>
<keyword evidence="2" id="KW-0732">Signal</keyword>